<name>A0ABR7N4W8_9FIRM</name>
<keyword evidence="5" id="KW-1185">Reference proteome</keyword>
<dbReference type="PANTHER" id="PTHR30461">
    <property type="entry name" value="DNA-INVERTASE FROM LAMBDOID PROPHAGE"/>
    <property type="match status" value="1"/>
</dbReference>
<dbReference type="CDD" id="cd00338">
    <property type="entry name" value="Ser_Recombinase"/>
    <property type="match status" value="1"/>
</dbReference>
<dbReference type="PROSITE" id="PS51736">
    <property type="entry name" value="RECOMBINASES_3"/>
    <property type="match status" value="1"/>
</dbReference>
<dbReference type="PANTHER" id="PTHR30461:SF23">
    <property type="entry name" value="DNA RECOMBINASE-RELATED"/>
    <property type="match status" value="1"/>
</dbReference>
<dbReference type="InterPro" id="IPR038109">
    <property type="entry name" value="DNA_bind_recomb_sf"/>
</dbReference>
<evidence type="ECO:0000259" key="3">
    <source>
        <dbReference type="PROSITE" id="PS51737"/>
    </source>
</evidence>
<dbReference type="InterPro" id="IPR050639">
    <property type="entry name" value="SSR_resolvase"/>
</dbReference>
<accession>A0ABR7N4W8</accession>
<dbReference type="Gene3D" id="3.40.50.1390">
    <property type="entry name" value="Resolvase, N-terminal catalytic domain"/>
    <property type="match status" value="1"/>
</dbReference>
<reference evidence="4 5" key="1">
    <citation type="submission" date="2020-08" db="EMBL/GenBank/DDBJ databases">
        <title>Genome public.</title>
        <authorList>
            <person name="Liu C."/>
            <person name="Sun Q."/>
        </authorList>
    </citation>
    <scope>NUCLEOTIDE SEQUENCE [LARGE SCALE GENOMIC DNA]</scope>
    <source>
        <strain evidence="4 5">NSJ-37</strain>
    </source>
</reference>
<evidence type="ECO:0000259" key="2">
    <source>
        <dbReference type="PROSITE" id="PS51736"/>
    </source>
</evidence>
<sequence length="588" mass="68853">MEKKRTVAIYARVSTEHEAQISALENQIQYYDDILERHPEWELYDKYIDEGVTGTSVKKRRSFIRMMEDAAAGRFDLIITREVSRFARNTVDTLQQTRILKRQGVEVYFTEDNIWTIKDEDGEFRLTIMATMAQNESKKISQRVKAGQKVSFENGVLYGNGNILGYDRIGKELVINEEQAATVRRIFDLYVEGNGATKICYQLEAENHLTATGLKRWHPSNITRILKNPFYCGVIVYRKQYVPDFLEQKKINNFGDVDQIVVEGTHTPIISKEQFEQAQKIIDANSVHLKTRESGERRRGVKRSPDVWCRKLKCQCGNTFNRVVWHTGKDKPKQWAYQCYGQVKGGSIKTRLKKGLSIEGCCDIKIVPRWKLEAMADVIFKKFWGDKKAIIKICNDMIDTCCEEQVENTRLADYQALQRKMEKWNNRYDNLLNMRMNGEIEKERYDEKREQLLKEQRKLQEEFAQYDEQEDLEEDLYEKKIQLLKAGIERDFKFDTAHLPDEIIDDFVDEIEVHQDYFVWRLNISPDDAIMKVSGRVNNYTVSQTDRSSLGIYSNGNKAMLANIYSEDEQQHRQQLLTSRISSDVIQF</sequence>
<dbReference type="Gene3D" id="3.90.1750.20">
    <property type="entry name" value="Putative Large Serine Recombinase, Chain B, Domain 2"/>
    <property type="match status" value="1"/>
</dbReference>
<evidence type="ECO:0000256" key="1">
    <source>
        <dbReference type="SAM" id="Coils"/>
    </source>
</evidence>
<evidence type="ECO:0000313" key="5">
    <source>
        <dbReference type="Proteomes" id="UP000606193"/>
    </source>
</evidence>
<dbReference type="PROSITE" id="PS51737">
    <property type="entry name" value="RECOMBINASE_DNA_BIND"/>
    <property type="match status" value="1"/>
</dbReference>
<dbReference type="SUPFAM" id="SSF53041">
    <property type="entry name" value="Resolvase-like"/>
    <property type="match status" value="1"/>
</dbReference>
<dbReference type="InterPro" id="IPR036162">
    <property type="entry name" value="Resolvase-like_N_sf"/>
</dbReference>
<comment type="caution">
    <text evidence="4">The sequence shown here is derived from an EMBL/GenBank/DDBJ whole genome shotgun (WGS) entry which is preliminary data.</text>
</comment>
<feature type="coiled-coil region" evidence="1">
    <location>
        <begin position="414"/>
        <end position="469"/>
    </location>
</feature>
<proteinExistence type="predicted"/>
<dbReference type="Proteomes" id="UP000606193">
    <property type="component" value="Unassembled WGS sequence"/>
</dbReference>
<dbReference type="InterPro" id="IPR006119">
    <property type="entry name" value="Resolv_N"/>
</dbReference>
<dbReference type="Pfam" id="PF00239">
    <property type="entry name" value="Resolvase"/>
    <property type="match status" value="1"/>
</dbReference>
<protein>
    <submittedName>
        <fullName evidence="4">Recombinase family protein</fullName>
    </submittedName>
</protein>
<keyword evidence="1" id="KW-0175">Coiled coil</keyword>
<organism evidence="4 5">
    <name type="scientific">Jutongia huaianensis</name>
    <dbReference type="NCBI Taxonomy" id="2763668"/>
    <lineage>
        <taxon>Bacteria</taxon>
        <taxon>Bacillati</taxon>
        <taxon>Bacillota</taxon>
        <taxon>Clostridia</taxon>
        <taxon>Lachnospirales</taxon>
        <taxon>Lachnospiraceae</taxon>
        <taxon>Jutongia</taxon>
    </lineage>
</organism>
<dbReference type="InterPro" id="IPR011109">
    <property type="entry name" value="DNA_bind_recombinase_dom"/>
</dbReference>
<feature type="domain" description="Resolvase/invertase-type recombinase catalytic" evidence="2">
    <location>
        <begin position="6"/>
        <end position="155"/>
    </location>
</feature>
<dbReference type="EMBL" id="JACRSX010000036">
    <property type="protein sequence ID" value="MBC8563658.1"/>
    <property type="molecule type" value="Genomic_DNA"/>
</dbReference>
<dbReference type="RefSeq" id="WP_249298644.1">
    <property type="nucleotide sequence ID" value="NZ_JACRSX010000036.1"/>
</dbReference>
<feature type="domain" description="Recombinase" evidence="3">
    <location>
        <begin position="163"/>
        <end position="288"/>
    </location>
</feature>
<evidence type="ECO:0000313" key="4">
    <source>
        <dbReference type="EMBL" id="MBC8563658.1"/>
    </source>
</evidence>
<dbReference type="Pfam" id="PF07508">
    <property type="entry name" value="Recombinase"/>
    <property type="match status" value="1"/>
</dbReference>
<gene>
    <name evidence="4" type="ORF">H8704_13730</name>
</gene>
<dbReference type="SMART" id="SM00857">
    <property type="entry name" value="Resolvase"/>
    <property type="match status" value="1"/>
</dbReference>